<dbReference type="Pfam" id="PF10415">
    <property type="entry name" value="FumaraseC_C"/>
    <property type="match status" value="1"/>
</dbReference>
<sequence length="482" mass="51398">MEESSLVPTSAETRSEYDSLGSVEVPAAAYFGAQTARAMSNFQISGIPIGHYPLFIKALALVKRAAAVANFELGDLPEGKCNAIALACDDIAAGLLSDQFTLDVFQGGAGTSTNMNMNEVVANRALEHLGLPRGRFDVVHPNNDVNLSQSTNDVYPTAIRLALLLSYKQLSSSISALADAFEVKAHQFSEVVKLGRTQLQDAVPMTLGQEFMAFAVTLREDIQRLEEAAALLQEVNLGGTAIGTGITADPRYAALAIAELARIAGVSLRPASDFVEACWDTGAFVLFSGTLKRTAVKVSKISNDLRLLSSGPRGGLGEISLPPMQPGSSIMPGKVNPVIPEVVNQVAFQVIGADLVITLAAEAGQLQLNAFEPVIVFNLLQSMTLMTNALLTLDEKCVRGIVANEERCRQNLEAGTALATALTSLIGYERSAAIAKEILATGRTMREVLEADHTLSPELIDQILDPRALTRPSRLRLKPKAT</sequence>
<dbReference type="InterPro" id="IPR008948">
    <property type="entry name" value="L-Aspartase-like"/>
</dbReference>
<dbReference type="GO" id="GO:0006531">
    <property type="term" value="P:aspartate metabolic process"/>
    <property type="evidence" value="ECO:0007669"/>
    <property type="project" value="TreeGrafter"/>
</dbReference>
<dbReference type="PROSITE" id="PS00163">
    <property type="entry name" value="FUMARATE_LYASES"/>
    <property type="match status" value="1"/>
</dbReference>
<evidence type="ECO:0000313" key="5">
    <source>
        <dbReference type="Proteomes" id="UP000540909"/>
    </source>
</evidence>
<evidence type="ECO:0000259" key="3">
    <source>
        <dbReference type="Pfam" id="PF10415"/>
    </source>
</evidence>
<dbReference type="EC" id="4.3.1.1" evidence="4"/>
<dbReference type="InterPro" id="IPR051546">
    <property type="entry name" value="Aspartate_Ammonia-Lyase"/>
</dbReference>
<name>A0A7W6W3T9_9HYPH</name>
<dbReference type="RefSeq" id="WP_184467957.1">
    <property type="nucleotide sequence ID" value="NZ_JACIFY010000003.1"/>
</dbReference>
<dbReference type="Pfam" id="PF00206">
    <property type="entry name" value="Lyase_1"/>
    <property type="match status" value="1"/>
</dbReference>
<dbReference type="Gene3D" id="1.10.275.10">
    <property type="entry name" value="Fumarase/aspartase (N-terminal domain)"/>
    <property type="match status" value="1"/>
</dbReference>
<dbReference type="GO" id="GO:0005829">
    <property type="term" value="C:cytosol"/>
    <property type="evidence" value="ECO:0007669"/>
    <property type="project" value="TreeGrafter"/>
</dbReference>
<dbReference type="EMBL" id="JACIFY010000003">
    <property type="protein sequence ID" value="MBB4234748.1"/>
    <property type="molecule type" value="Genomic_DNA"/>
</dbReference>
<dbReference type="Gene3D" id="1.20.200.10">
    <property type="entry name" value="Fumarase/aspartase (Central domain)"/>
    <property type="match status" value="1"/>
</dbReference>
<gene>
    <name evidence="4" type="ORF">GGD57_001304</name>
</gene>
<dbReference type="PRINTS" id="PR00149">
    <property type="entry name" value="FUMRATELYASE"/>
</dbReference>
<proteinExistence type="predicted"/>
<dbReference type="Gene3D" id="1.10.40.30">
    <property type="entry name" value="Fumarase/aspartase (C-terminal domain)"/>
    <property type="match status" value="1"/>
</dbReference>
<dbReference type="InterPro" id="IPR018951">
    <property type="entry name" value="Fumarase_C_C"/>
</dbReference>
<dbReference type="SUPFAM" id="SSF48557">
    <property type="entry name" value="L-aspartase-like"/>
    <property type="match status" value="1"/>
</dbReference>
<feature type="domain" description="Fumarase C C-terminal" evidence="3">
    <location>
        <begin position="418"/>
        <end position="471"/>
    </location>
</feature>
<dbReference type="PRINTS" id="PR00145">
    <property type="entry name" value="ARGSUCLYASE"/>
</dbReference>
<dbReference type="NCBIfam" id="NF008909">
    <property type="entry name" value="PRK12273.1"/>
    <property type="match status" value="1"/>
</dbReference>
<dbReference type="FunFam" id="1.10.275.10:FF:000001">
    <property type="entry name" value="Fumarate hydratase, mitochondrial"/>
    <property type="match status" value="1"/>
</dbReference>
<evidence type="ECO:0000256" key="1">
    <source>
        <dbReference type="ARBA" id="ARBA00023239"/>
    </source>
</evidence>
<comment type="caution">
    <text evidence="4">The sequence shown here is derived from an EMBL/GenBank/DDBJ whole genome shotgun (WGS) entry which is preliminary data.</text>
</comment>
<feature type="domain" description="Fumarate lyase N-terminal" evidence="2">
    <location>
        <begin position="21"/>
        <end position="352"/>
    </location>
</feature>
<dbReference type="Proteomes" id="UP000540909">
    <property type="component" value="Unassembled WGS sequence"/>
</dbReference>
<dbReference type="GO" id="GO:0006099">
    <property type="term" value="P:tricarboxylic acid cycle"/>
    <property type="evidence" value="ECO:0007669"/>
    <property type="project" value="InterPro"/>
</dbReference>
<dbReference type="InterPro" id="IPR024083">
    <property type="entry name" value="Fumarase/histidase_N"/>
</dbReference>
<dbReference type="FunFam" id="1.20.200.10:FF:000001">
    <property type="entry name" value="Fumarate hydratase, mitochondrial"/>
    <property type="match status" value="1"/>
</dbReference>
<protein>
    <submittedName>
        <fullName evidence="4">Aspartate ammonia-lyase</fullName>
        <ecNumber evidence="4">4.3.1.1</ecNumber>
    </submittedName>
</protein>
<accession>A0A7W6W3T9</accession>
<dbReference type="PANTHER" id="PTHR42696">
    <property type="entry name" value="ASPARTATE AMMONIA-LYASE"/>
    <property type="match status" value="1"/>
</dbReference>
<dbReference type="GO" id="GO:0008797">
    <property type="term" value="F:aspartate ammonia-lyase activity"/>
    <property type="evidence" value="ECO:0007669"/>
    <property type="project" value="UniProtKB-EC"/>
</dbReference>
<evidence type="ECO:0000259" key="2">
    <source>
        <dbReference type="Pfam" id="PF00206"/>
    </source>
</evidence>
<dbReference type="InterPro" id="IPR000362">
    <property type="entry name" value="Fumarate_lyase_fam"/>
</dbReference>
<dbReference type="CDD" id="cd01357">
    <property type="entry name" value="Aspartase"/>
    <property type="match status" value="1"/>
</dbReference>
<keyword evidence="1 4" id="KW-0456">Lyase</keyword>
<dbReference type="InterPro" id="IPR022761">
    <property type="entry name" value="Fumarate_lyase_N"/>
</dbReference>
<dbReference type="AlphaFoldDB" id="A0A7W6W3T9"/>
<organism evidence="4 5">
    <name type="scientific">Rhizobium esperanzae</name>
    <dbReference type="NCBI Taxonomy" id="1967781"/>
    <lineage>
        <taxon>Bacteria</taxon>
        <taxon>Pseudomonadati</taxon>
        <taxon>Pseudomonadota</taxon>
        <taxon>Alphaproteobacteria</taxon>
        <taxon>Hyphomicrobiales</taxon>
        <taxon>Rhizobiaceae</taxon>
        <taxon>Rhizobium/Agrobacterium group</taxon>
        <taxon>Rhizobium</taxon>
    </lineage>
</organism>
<reference evidence="4 5" key="1">
    <citation type="submission" date="2020-08" db="EMBL/GenBank/DDBJ databases">
        <title>Genomic Encyclopedia of Type Strains, Phase IV (KMG-V): Genome sequencing to study the core and pangenomes of soil and plant-associated prokaryotes.</title>
        <authorList>
            <person name="Whitman W."/>
        </authorList>
    </citation>
    <scope>NUCLEOTIDE SEQUENCE [LARGE SCALE GENOMIC DNA]</scope>
    <source>
        <strain evidence="4 5">SEMIA 4089</strain>
    </source>
</reference>
<evidence type="ECO:0000313" key="4">
    <source>
        <dbReference type="EMBL" id="MBB4234748.1"/>
    </source>
</evidence>
<dbReference type="InterPro" id="IPR020557">
    <property type="entry name" value="Fumarate_lyase_CS"/>
</dbReference>
<dbReference type="PANTHER" id="PTHR42696:SF2">
    <property type="entry name" value="ASPARTATE AMMONIA-LYASE"/>
    <property type="match status" value="1"/>
</dbReference>